<evidence type="ECO:0000256" key="1">
    <source>
        <dbReference type="SAM" id="MobiDB-lite"/>
    </source>
</evidence>
<evidence type="ECO:0000313" key="4">
    <source>
        <dbReference type="EMBL" id="TQM95662.1"/>
    </source>
</evidence>
<dbReference type="RefSeq" id="WP_141817382.1">
    <property type="nucleotide sequence ID" value="NZ_BAAAIL010000003.1"/>
</dbReference>
<comment type="caution">
    <text evidence="4">The sequence shown here is derived from an EMBL/GenBank/DDBJ whole genome shotgun (WGS) entry which is preliminary data.</text>
</comment>
<dbReference type="PANTHER" id="PTHR34473">
    <property type="entry name" value="UPF0699 TRANSMEMBRANE PROTEIN YDBS"/>
    <property type="match status" value="1"/>
</dbReference>
<evidence type="ECO:0000259" key="3">
    <source>
        <dbReference type="Pfam" id="PF03703"/>
    </source>
</evidence>
<accession>A0A543KKP6</accession>
<dbReference type="OrthoDB" id="4121259at2"/>
<dbReference type="Pfam" id="PF03703">
    <property type="entry name" value="bPH_2"/>
    <property type="match status" value="2"/>
</dbReference>
<feature type="compositionally biased region" description="Pro residues" evidence="1">
    <location>
        <begin position="1"/>
        <end position="11"/>
    </location>
</feature>
<feature type="transmembrane region" description="Helical" evidence="2">
    <location>
        <begin position="426"/>
        <end position="447"/>
    </location>
</feature>
<feature type="domain" description="YdbS-like PH" evidence="3">
    <location>
        <begin position="92"/>
        <end position="170"/>
    </location>
</feature>
<gene>
    <name evidence="4" type="ORF">FB476_0510</name>
</gene>
<keyword evidence="2" id="KW-0472">Membrane</keyword>
<sequence length="535" mass="57836">MTAGDLPPPTGAPVAPEAAPPPPPDGADGGWRRQSPRMLLVHPLRILRSFAVPLVVGMFGVSRGSDDEGGPWWLLVAAAGAVIAVGAGVASWFITRYRFTDEQLQLRTGLLSRRILTAPLDRVRSVDIESSPLHRVLGLAKVKVGTGVDSTRIELDGVSTAQATELRTYLLQRATEAEDGPAAPVETSHGEQVAEEAPPLRQDEVELARIDWSWLRFAPFSLSSLVVVAGVAGVLSQFGDDLPIYELEVAEQAWQWVVAQAVLLLLVAALLAIVVGWVVVSTLSYVLTWWNLRVVREPNGNLRITRGLLTTHSQTVERAKVRGARMGEPFLLRLVRGAELTAIATGVGTGGTIKVLPPAPREVVTAVGHELLEETGPLSMALTGHGPAARRRIHVRHQWGTLILAALVAVPTWVTDVWWFDRIPGWTPLAVLAVLGLLNVVVAESAWRNLGHGLTERHLVVQTGAFIRTREVLEVAGVIGWVVQQSFFQRRRDLCDLVATTAAGAEQVTAPDIPVELAVRLARRATPGMLEDLLT</sequence>
<dbReference type="PIRSF" id="PIRSF026631">
    <property type="entry name" value="UCP026631"/>
    <property type="match status" value="1"/>
</dbReference>
<organism evidence="4 5">
    <name type="scientific">Ornithinimicrobium humiphilum</name>
    <dbReference type="NCBI Taxonomy" id="125288"/>
    <lineage>
        <taxon>Bacteria</taxon>
        <taxon>Bacillati</taxon>
        <taxon>Actinomycetota</taxon>
        <taxon>Actinomycetes</taxon>
        <taxon>Micrococcales</taxon>
        <taxon>Ornithinimicrobiaceae</taxon>
        <taxon>Ornithinimicrobium</taxon>
    </lineage>
</organism>
<feature type="transmembrane region" description="Helical" evidence="2">
    <location>
        <begin position="399"/>
        <end position="420"/>
    </location>
</feature>
<feature type="transmembrane region" description="Helical" evidence="2">
    <location>
        <begin position="258"/>
        <end position="287"/>
    </location>
</feature>
<feature type="domain" description="YdbS-like PH" evidence="3">
    <location>
        <begin position="447"/>
        <end position="523"/>
    </location>
</feature>
<dbReference type="Proteomes" id="UP000315133">
    <property type="component" value="Unassembled WGS sequence"/>
</dbReference>
<keyword evidence="2" id="KW-0812">Transmembrane</keyword>
<dbReference type="PANTHER" id="PTHR34473:SF2">
    <property type="entry name" value="UPF0699 TRANSMEMBRANE PROTEIN YDBT"/>
    <property type="match status" value="1"/>
</dbReference>
<evidence type="ECO:0000313" key="5">
    <source>
        <dbReference type="Proteomes" id="UP000315133"/>
    </source>
</evidence>
<dbReference type="InterPro" id="IPR005182">
    <property type="entry name" value="YdbS-like_PH"/>
</dbReference>
<reference evidence="4 5" key="1">
    <citation type="submission" date="2019-06" db="EMBL/GenBank/DDBJ databases">
        <title>Sequencing the genomes of 1000 actinobacteria strains.</title>
        <authorList>
            <person name="Klenk H.-P."/>
        </authorList>
    </citation>
    <scope>NUCLEOTIDE SEQUENCE [LARGE SCALE GENOMIC DNA]</scope>
    <source>
        <strain evidence="4 5">DSM 12362</strain>
    </source>
</reference>
<evidence type="ECO:0000256" key="2">
    <source>
        <dbReference type="SAM" id="Phobius"/>
    </source>
</evidence>
<dbReference type="EMBL" id="VFPU01000001">
    <property type="protein sequence ID" value="TQM95662.1"/>
    <property type="molecule type" value="Genomic_DNA"/>
</dbReference>
<proteinExistence type="predicted"/>
<feature type="region of interest" description="Disordered" evidence="1">
    <location>
        <begin position="1"/>
        <end position="32"/>
    </location>
</feature>
<feature type="transmembrane region" description="Helical" evidence="2">
    <location>
        <begin position="72"/>
        <end position="94"/>
    </location>
</feature>
<name>A0A543KKP6_9MICO</name>
<keyword evidence="2" id="KW-1133">Transmembrane helix</keyword>
<feature type="transmembrane region" description="Helical" evidence="2">
    <location>
        <begin position="217"/>
        <end position="238"/>
    </location>
</feature>
<protein>
    <submittedName>
        <fullName evidence="4">Putative membrane protein</fullName>
    </submittedName>
</protein>
<dbReference type="InterPro" id="IPR014529">
    <property type="entry name" value="UCP026631"/>
</dbReference>
<keyword evidence="5" id="KW-1185">Reference proteome</keyword>
<dbReference type="AlphaFoldDB" id="A0A543KKP6"/>